<feature type="region of interest" description="Disordered" evidence="5">
    <location>
        <begin position="317"/>
        <end position="341"/>
    </location>
</feature>
<dbReference type="Gene3D" id="1.20.5.420">
    <property type="entry name" value="Immunoglobulin FC, subunit C"/>
    <property type="match status" value="1"/>
</dbReference>
<organism evidence="7 8">
    <name type="scientific">Porites lobata</name>
    <dbReference type="NCBI Taxonomy" id="104759"/>
    <lineage>
        <taxon>Eukaryota</taxon>
        <taxon>Metazoa</taxon>
        <taxon>Cnidaria</taxon>
        <taxon>Anthozoa</taxon>
        <taxon>Hexacorallia</taxon>
        <taxon>Scleractinia</taxon>
        <taxon>Fungiina</taxon>
        <taxon>Poritidae</taxon>
        <taxon>Porites</taxon>
    </lineage>
</organism>
<comment type="caution">
    <text evidence="7">The sequence shown here is derived from an EMBL/GenBank/DDBJ whole genome shotgun (WGS) entry which is preliminary data.</text>
</comment>
<sequence length="341" mass="37062">FFVEKLSLKRFGRVVTFKRNMSNSQRLAFAIIEHLSAQLKSGAVVGDSAESLEVSIQCLESVYGIDRGDSSQVEKLKFDKPLEEIFESAVKSIGGSTSAQSTEENRLKAENLKTEGNQLMKDEKYEEAIKCYTKAMELDSTNAVFPCNRAAAHSKKGDHQKAIEDCQKALTLDPNYGKAYGRMGLSYHNLNNLEKAKECYTKALELEPGSTFYQTSLSQVEEKLKQTQPGGGARPAPGGLPSLGGMDLGALLTNPAIMNMAQSFMSNPSVQQMMTSMMGGGASPGGAGGAASIFQAAQQFGEQMQQSNPEMFEQLRTQAQAAVNLHREQEDQSENDDSKPG</sequence>
<dbReference type="SUPFAM" id="SSF48452">
    <property type="entry name" value="TPR-like"/>
    <property type="match status" value="1"/>
</dbReference>
<dbReference type="EMBL" id="CALNXK010000128">
    <property type="protein sequence ID" value="CAH3164127.1"/>
    <property type="molecule type" value="Genomic_DNA"/>
</dbReference>
<dbReference type="Pfam" id="PF07719">
    <property type="entry name" value="TPR_2"/>
    <property type="match status" value="1"/>
</dbReference>
<dbReference type="Pfam" id="PF16546">
    <property type="entry name" value="SGTA_dimer"/>
    <property type="match status" value="1"/>
</dbReference>
<comment type="similarity">
    <text evidence="1">Belongs to the SGT family.</text>
</comment>
<keyword evidence="8" id="KW-1185">Reference proteome</keyword>
<dbReference type="InterPro" id="IPR011990">
    <property type="entry name" value="TPR-like_helical_dom_sf"/>
</dbReference>
<dbReference type="InterPro" id="IPR047150">
    <property type="entry name" value="SGT"/>
</dbReference>
<feature type="repeat" description="TPR" evidence="4">
    <location>
        <begin position="143"/>
        <end position="176"/>
    </location>
</feature>
<dbReference type="Gene3D" id="1.25.40.10">
    <property type="entry name" value="Tetratricopeptide repeat domain"/>
    <property type="match status" value="1"/>
</dbReference>
<evidence type="ECO:0000313" key="8">
    <source>
        <dbReference type="Proteomes" id="UP001159405"/>
    </source>
</evidence>
<accession>A0ABN8QHD5</accession>
<reference evidence="7 8" key="1">
    <citation type="submission" date="2022-05" db="EMBL/GenBank/DDBJ databases">
        <authorList>
            <consortium name="Genoscope - CEA"/>
            <person name="William W."/>
        </authorList>
    </citation>
    <scope>NUCLEOTIDE SEQUENCE [LARGE SCALE GENOMIC DNA]</scope>
</reference>
<dbReference type="PANTHER" id="PTHR45831:SF2">
    <property type="entry name" value="LD24721P"/>
    <property type="match status" value="1"/>
</dbReference>
<dbReference type="Pfam" id="PF00515">
    <property type="entry name" value="TPR_1"/>
    <property type="match status" value="2"/>
</dbReference>
<name>A0ABN8QHD5_9CNID</name>
<evidence type="ECO:0000313" key="7">
    <source>
        <dbReference type="EMBL" id="CAH3164127.1"/>
    </source>
</evidence>
<dbReference type="Proteomes" id="UP001159405">
    <property type="component" value="Unassembled WGS sequence"/>
</dbReference>
<dbReference type="PANTHER" id="PTHR45831">
    <property type="entry name" value="LD24721P"/>
    <property type="match status" value="1"/>
</dbReference>
<keyword evidence="2" id="KW-0677">Repeat</keyword>
<feature type="domain" description="SGTA homodimerisation" evidence="6">
    <location>
        <begin position="23"/>
        <end position="87"/>
    </location>
</feature>
<evidence type="ECO:0000256" key="1">
    <source>
        <dbReference type="ARBA" id="ARBA00008175"/>
    </source>
</evidence>
<evidence type="ECO:0000256" key="5">
    <source>
        <dbReference type="SAM" id="MobiDB-lite"/>
    </source>
</evidence>
<evidence type="ECO:0000256" key="2">
    <source>
        <dbReference type="ARBA" id="ARBA00022737"/>
    </source>
</evidence>
<evidence type="ECO:0000259" key="6">
    <source>
        <dbReference type="Pfam" id="PF16546"/>
    </source>
</evidence>
<dbReference type="PROSITE" id="PS50005">
    <property type="entry name" value="TPR"/>
    <property type="match status" value="3"/>
</dbReference>
<dbReference type="InterPro" id="IPR032374">
    <property type="entry name" value="SGTA_dimer"/>
</dbReference>
<keyword evidence="3 4" id="KW-0802">TPR repeat</keyword>
<dbReference type="SMART" id="SM00028">
    <property type="entry name" value="TPR"/>
    <property type="match status" value="3"/>
</dbReference>
<feature type="repeat" description="TPR" evidence="4">
    <location>
        <begin position="109"/>
        <end position="142"/>
    </location>
</feature>
<evidence type="ECO:0000256" key="3">
    <source>
        <dbReference type="ARBA" id="ARBA00022803"/>
    </source>
</evidence>
<dbReference type="PROSITE" id="PS50293">
    <property type="entry name" value="TPR_REGION"/>
    <property type="match status" value="1"/>
</dbReference>
<feature type="compositionally biased region" description="Basic and acidic residues" evidence="5">
    <location>
        <begin position="325"/>
        <end position="341"/>
    </location>
</feature>
<evidence type="ECO:0000256" key="4">
    <source>
        <dbReference type="PROSITE-ProRule" id="PRU00339"/>
    </source>
</evidence>
<dbReference type="InterPro" id="IPR013105">
    <property type="entry name" value="TPR_2"/>
</dbReference>
<gene>
    <name evidence="7" type="ORF">PLOB_00006125</name>
</gene>
<feature type="non-terminal residue" evidence="7">
    <location>
        <position position="1"/>
    </location>
</feature>
<feature type="repeat" description="TPR" evidence="4">
    <location>
        <begin position="177"/>
        <end position="210"/>
    </location>
</feature>
<dbReference type="InterPro" id="IPR019734">
    <property type="entry name" value="TPR_rpt"/>
</dbReference>
<proteinExistence type="inferred from homology"/>
<protein>
    <recommendedName>
        <fullName evidence="6">SGTA homodimerisation domain-containing protein</fullName>
    </recommendedName>
</protein>